<dbReference type="AlphaFoldDB" id="A0A3T0D720"/>
<name>A0A3T0D720_9FIRM</name>
<accession>A0A3T0D720</accession>
<dbReference type="SUPFAM" id="SSF55781">
    <property type="entry name" value="GAF domain-like"/>
    <property type="match status" value="1"/>
</dbReference>
<gene>
    <name evidence="2" type="ORF">ELD05_09390</name>
</gene>
<dbReference type="Pfam" id="PF13185">
    <property type="entry name" value="GAF_2"/>
    <property type="match status" value="1"/>
</dbReference>
<protein>
    <submittedName>
        <fullName evidence="2">GAF domain-containing protein</fullName>
    </submittedName>
</protein>
<evidence type="ECO:0000259" key="1">
    <source>
        <dbReference type="SMART" id="SM00065"/>
    </source>
</evidence>
<dbReference type="RefSeq" id="WP_127352220.1">
    <property type="nucleotide sequence ID" value="NZ_CP034791.1"/>
</dbReference>
<organism evidence="2 3">
    <name type="scientific">Caldicellulosiruptor changbaiensis</name>
    <dbReference type="NCBI Taxonomy" id="1222016"/>
    <lineage>
        <taxon>Bacteria</taxon>
        <taxon>Bacillati</taxon>
        <taxon>Bacillota</taxon>
        <taxon>Bacillota incertae sedis</taxon>
        <taxon>Caldicellulosiruptorales</taxon>
        <taxon>Caldicellulosiruptoraceae</taxon>
        <taxon>Caldicellulosiruptor</taxon>
    </lineage>
</organism>
<evidence type="ECO:0000313" key="3">
    <source>
        <dbReference type="Proteomes" id="UP000282930"/>
    </source>
</evidence>
<keyword evidence="3" id="KW-1185">Reference proteome</keyword>
<dbReference type="Gene3D" id="3.30.450.40">
    <property type="match status" value="1"/>
</dbReference>
<reference evidence="2 3" key="1">
    <citation type="submission" date="2018-12" db="EMBL/GenBank/DDBJ databases">
        <title>Genome sequence from the cellulolytic species, Caldicellulosiruptor changbaiensis.</title>
        <authorList>
            <person name="Blumer-Schuette S.E."/>
            <person name="Mendoza C."/>
        </authorList>
    </citation>
    <scope>NUCLEOTIDE SEQUENCE [LARGE SCALE GENOMIC DNA]</scope>
    <source>
        <strain evidence="2 3">CBS-Z</strain>
    </source>
</reference>
<dbReference type="Proteomes" id="UP000282930">
    <property type="component" value="Chromosome"/>
</dbReference>
<sequence>MIELYDQISKLRNILEKLSSYVLYVSTEKNIEDILLQTIDICLELTTSDGATIYLKEMIENEEKLVIKATKNQSVNFEFYLGYSLPINSISLAGYVASNRKPVVINNTLSLPENHEYRQFKFFDRSLHYITINTITVPIFDYTNSVIGVLQVVNKKAKPQLKLEENNAHLFTIDYTDNDARIILAISALLGIILDRIWLYQKNDQLITNTQKMLSNIFDSVKKSILTLNDIMLTGQQKFIEYLQAEKRKKVLEFKEGLELCKKQIELSKVTETIITVCYLSIETSDNKVSNIFYEVLSSEIRIYDIPVMVKENEYVLLLYNVDLIKAKMIAKRIERKMIEKANSQNYNFSFKTKWSFYEIKPSEEKTLEEICEGLKSTGAEL</sequence>
<feature type="domain" description="GAF" evidence="1">
    <location>
        <begin position="30"/>
        <end position="204"/>
    </location>
</feature>
<dbReference type="SMART" id="SM00065">
    <property type="entry name" value="GAF"/>
    <property type="match status" value="1"/>
</dbReference>
<dbReference type="EMBL" id="CP034791">
    <property type="protein sequence ID" value="AZT90838.1"/>
    <property type="molecule type" value="Genomic_DNA"/>
</dbReference>
<dbReference type="KEGG" id="ccha:ELD05_09390"/>
<proteinExistence type="predicted"/>
<dbReference type="InterPro" id="IPR003018">
    <property type="entry name" value="GAF"/>
</dbReference>
<dbReference type="InterPro" id="IPR029016">
    <property type="entry name" value="GAF-like_dom_sf"/>
</dbReference>
<evidence type="ECO:0000313" key="2">
    <source>
        <dbReference type="EMBL" id="AZT90838.1"/>
    </source>
</evidence>